<protein>
    <submittedName>
        <fullName evidence="2">Uncharacterized protein</fullName>
    </submittedName>
</protein>
<proteinExistence type="predicted"/>
<evidence type="ECO:0000256" key="1">
    <source>
        <dbReference type="SAM" id="Phobius"/>
    </source>
</evidence>
<evidence type="ECO:0000313" key="2">
    <source>
        <dbReference type="EMBL" id="PFX31994.1"/>
    </source>
</evidence>
<dbReference type="Proteomes" id="UP000225706">
    <property type="component" value="Unassembled WGS sequence"/>
</dbReference>
<name>A0A2B4SMS9_STYPI</name>
<keyword evidence="1" id="KW-0812">Transmembrane</keyword>
<keyword evidence="1" id="KW-0472">Membrane</keyword>
<keyword evidence="3" id="KW-1185">Reference proteome</keyword>
<sequence>MRRSQPYILFVFVFILHFLFATVETSTTLFTSSAAANNGEPSSTSLISSTAVSSGSTAVVTSSSIATTAPTTTPTSSTKGTEFWDKAIDLATPFGTFIIVLAAVALMLIFLIACICISCKYTKLKKKTDLNFPGRGMAINDSDWIRSNDDLLMWERNLRASEVKTSNGISNRPYNDKRA</sequence>
<accession>A0A2B4SMS9</accession>
<gene>
    <name evidence="2" type="ORF">AWC38_SpisGene25810</name>
</gene>
<reference evidence="3" key="1">
    <citation type="journal article" date="2017" name="bioRxiv">
        <title>Comparative analysis of the genomes of Stylophora pistillata and Acropora digitifera provides evidence for extensive differences between species of corals.</title>
        <authorList>
            <person name="Voolstra C.R."/>
            <person name="Li Y."/>
            <person name="Liew Y.J."/>
            <person name="Baumgarten S."/>
            <person name="Zoccola D."/>
            <person name="Flot J.-F."/>
            <person name="Tambutte S."/>
            <person name="Allemand D."/>
            <person name="Aranda M."/>
        </authorList>
    </citation>
    <scope>NUCLEOTIDE SEQUENCE [LARGE SCALE GENOMIC DNA]</scope>
</reference>
<keyword evidence="1" id="KW-1133">Transmembrane helix</keyword>
<feature type="transmembrane region" description="Helical" evidence="1">
    <location>
        <begin position="94"/>
        <end position="117"/>
    </location>
</feature>
<feature type="transmembrane region" description="Helical" evidence="1">
    <location>
        <begin position="7"/>
        <end position="23"/>
    </location>
</feature>
<dbReference type="EMBL" id="LSMT01000028">
    <property type="protein sequence ID" value="PFX31994.1"/>
    <property type="molecule type" value="Genomic_DNA"/>
</dbReference>
<evidence type="ECO:0000313" key="3">
    <source>
        <dbReference type="Proteomes" id="UP000225706"/>
    </source>
</evidence>
<organism evidence="2 3">
    <name type="scientific">Stylophora pistillata</name>
    <name type="common">Smooth cauliflower coral</name>
    <dbReference type="NCBI Taxonomy" id="50429"/>
    <lineage>
        <taxon>Eukaryota</taxon>
        <taxon>Metazoa</taxon>
        <taxon>Cnidaria</taxon>
        <taxon>Anthozoa</taxon>
        <taxon>Hexacorallia</taxon>
        <taxon>Scleractinia</taxon>
        <taxon>Astrocoeniina</taxon>
        <taxon>Pocilloporidae</taxon>
        <taxon>Stylophora</taxon>
    </lineage>
</organism>
<dbReference type="AlphaFoldDB" id="A0A2B4SMS9"/>
<comment type="caution">
    <text evidence="2">The sequence shown here is derived from an EMBL/GenBank/DDBJ whole genome shotgun (WGS) entry which is preliminary data.</text>
</comment>
<dbReference type="OrthoDB" id="5989276at2759"/>